<organism evidence="1 2">
    <name type="scientific">Smallanthus sonchifolius</name>
    <dbReference type="NCBI Taxonomy" id="185202"/>
    <lineage>
        <taxon>Eukaryota</taxon>
        <taxon>Viridiplantae</taxon>
        <taxon>Streptophyta</taxon>
        <taxon>Embryophyta</taxon>
        <taxon>Tracheophyta</taxon>
        <taxon>Spermatophyta</taxon>
        <taxon>Magnoliopsida</taxon>
        <taxon>eudicotyledons</taxon>
        <taxon>Gunneridae</taxon>
        <taxon>Pentapetalae</taxon>
        <taxon>asterids</taxon>
        <taxon>campanulids</taxon>
        <taxon>Asterales</taxon>
        <taxon>Asteraceae</taxon>
        <taxon>Asteroideae</taxon>
        <taxon>Heliantheae alliance</taxon>
        <taxon>Millerieae</taxon>
        <taxon>Smallanthus</taxon>
    </lineage>
</organism>
<comment type="caution">
    <text evidence="1">The sequence shown here is derived from an EMBL/GenBank/DDBJ whole genome shotgun (WGS) entry which is preliminary data.</text>
</comment>
<protein>
    <submittedName>
        <fullName evidence="1">Uncharacterized protein</fullName>
    </submittedName>
</protein>
<accession>A0ACB9IW69</accession>
<gene>
    <name evidence="1" type="ORF">L1987_21488</name>
</gene>
<reference evidence="1 2" key="2">
    <citation type="journal article" date="2022" name="Mol. Ecol. Resour.">
        <title>The genomes of chicory, endive, great burdock and yacon provide insights into Asteraceae paleo-polyploidization history and plant inulin production.</title>
        <authorList>
            <person name="Fan W."/>
            <person name="Wang S."/>
            <person name="Wang H."/>
            <person name="Wang A."/>
            <person name="Jiang F."/>
            <person name="Liu H."/>
            <person name="Zhao H."/>
            <person name="Xu D."/>
            <person name="Zhang Y."/>
        </authorList>
    </citation>
    <scope>NUCLEOTIDE SEQUENCE [LARGE SCALE GENOMIC DNA]</scope>
    <source>
        <strain evidence="2">cv. Yunnan</strain>
        <tissue evidence="1">Leaves</tissue>
    </source>
</reference>
<dbReference type="EMBL" id="CM042024">
    <property type="protein sequence ID" value="KAI3811758.1"/>
    <property type="molecule type" value="Genomic_DNA"/>
</dbReference>
<dbReference type="Proteomes" id="UP001056120">
    <property type="component" value="Linkage Group LG07"/>
</dbReference>
<reference evidence="2" key="1">
    <citation type="journal article" date="2022" name="Mol. Ecol. Resour.">
        <title>The genomes of chicory, endive, great burdock and yacon provide insights into Asteraceae palaeo-polyploidization history and plant inulin production.</title>
        <authorList>
            <person name="Fan W."/>
            <person name="Wang S."/>
            <person name="Wang H."/>
            <person name="Wang A."/>
            <person name="Jiang F."/>
            <person name="Liu H."/>
            <person name="Zhao H."/>
            <person name="Xu D."/>
            <person name="Zhang Y."/>
        </authorList>
    </citation>
    <scope>NUCLEOTIDE SEQUENCE [LARGE SCALE GENOMIC DNA]</scope>
    <source>
        <strain evidence="2">cv. Yunnan</strain>
    </source>
</reference>
<evidence type="ECO:0000313" key="1">
    <source>
        <dbReference type="EMBL" id="KAI3811758.1"/>
    </source>
</evidence>
<keyword evidence="2" id="KW-1185">Reference proteome</keyword>
<proteinExistence type="predicted"/>
<name>A0ACB9IW69_9ASTR</name>
<sequence>MSTCSRTGKVCWALHFAVVAIAIIIGGAPHSALSVPATITLGGAVIDAGNNNYLPTIIKANYPSCSRGFVNHHPTERFFYRLKHNPSRTWTCTLLVLNLSCFTLHRAIVIVLMCAITDPASLCDYAW</sequence>
<evidence type="ECO:0000313" key="2">
    <source>
        <dbReference type="Proteomes" id="UP001056120"/>
    </source>
</evidence>